<dbReference type="EMBL" id="CAAALY010244319">
    <property type="protein sequence ID" value="VEL32542.1"/>
    <property type="molecule type" value="Genomic_DNA"/>
</dbReference>
<organism evidence="2 3">
    <name type="scientific">Protopolystoma xenopodis</name>
    <dbReference type="NCBI Taxonomy" id="117903"/>
    <lineage>
        <taxon>Eukaryota</taxon>
        <taxon>Metazoa</taxon>
        <taxon>Spiralia</taxon>
        <taxon>Lophotrochozoa</taxon>
        <taxon>Platyhelminthes</taxon>
        <taxon>Monogenea</taxon>
        <taxon>Polyopisthocotylea</taxon>
        <taxon>Polystomatidea</taxon>
        <taxon>Polystomatidae</taxon>
        <taxon>Protopolystoma</taxon>
    </lineage>
</organism>
<evidence type="ECO:0000256" key="1">
    <source>
        <dbReference type="SAM" id="MobiDB-lite"/>
    </source>
</evidence>
<keyword evidence="3" id="KW-1185">Reference proteome</keyword>
<sequence>MTSSELWRGQLCNLLLPLLKPFKRLPPASVDLLEACGSVGKFADAYRLASLIVLSSRQTSLLDPGAQVTGGGGQRARQRGGHQTQAGVTGRHTAGECGWGAYDSMMEA</sequence>
<comment type="caution">
    <text evidence="2">The sequence shown here is derived from an EMBL/GenBank/DDBJ whole genome shotgun (WGS) entry which is preliminary data.</text>
</comment>
<reference evidence="2" key="1">
    <citation type="submission" date="2018-11" db="EMBL/GenBank/DDBJ databases">
        <authorList>
            <consortium name="Pathogen Informatics"/>
        </authorList>
    </citation>
    <scope>NUCLEOTIDE SEQUENCE</scope>
</reference>
<proteinExistence type="predicted"/>
<accession>A0A3S5ABF2</accession>
<evidence type="ECO:0000313" key="2">
    <source>
        <dbReference type="EMBL" id="VEL32542.1"/>
    </source>
</evidence>
<dbReference type="AlphaFoldDB" id="A0A3S5ABF2"/>
<evidence type="ECO:0000313" key="3">
    <source>
        <dbReference type="Proteomes" id="UP000784294"/>
    </source>
</evidence>
<feature type="region of interest" description="Disordered" evidence="1">
    <location>
        <begin position="64"/>
        <end position="92"/>
    </location>
</feature>
<name>A0A3S5ABF2_9PLAT</name>
<dbReference type="Proteomes" id="UP000784294">
    <property type="component" value="Unassembled WGS sequence"/>
</dbReference>
<protein>
    <submittedName>
        <fullName evidence="2">Uncharacterized protein</fullName>
    </submittedName>
</protein>
<gene>
    <name evidence="2" type="ORF">PXEA_LOCUS25982</name>
</gene>